<feature type="compositionally biased region" description="Low complexity" evidence="5">
    <location>
        <begin position="466"/>
        <end position="488"/>
    </location>
</feature>
<feature type="transmembrane region" description="Helical" evidence="6">
    <location>
        <begin position="172"/>
        <end position="190"/>
    </location>
</feature>
<evidence type="ECO:0000259" key="8">
    <source>
        <dbReference type="Pfam" id="PF02932"/>
    </source>
</evidence>
<keyword evidence="10" id="KW-1185">Reference proteome</keyword>
<dbReference type="GO" id="GO:0016020">
    <property type="term" value="C:membrane"/>
    <property type="evidence" value="ECO:0007669"/>
    <property type="project" value="UniProtKB-SubCell"/>
</dbReference>
<evidence type="ECO:0000256" key="1">
    <source>
        <dbReference type="ARBA" id="ARBA00004141"/>
    </source>
</evidence>
<feature type="region of interest" description="Disordered" evidence="5">
    <location>
        <begin position="513"/>
        <end position="582"/>
    </location>
</feature>
<dbReference type="InterPro" id="IPR036734">
    <property type="entry name" value="Neur_chan_lig-bd_sf"/>
</dbReference>
<feature type="region of interest" description="Disordered" evidence="5">
    <location>
        <begin position="306"/>
        <end position="351"/>
    </location>
</feature>
<name>A0A2J7ZP07_9CHLO</name>
<keyword evidence="2 6" id="KW-0812">Transmembrane</keyword>
<feature type="region of interest" description="Disordered" evidence="5">
    <location>
        <begin position="946"/>
        <end position="997"/>
    </location>
</feature>
<feature type="region of interest" description="Disordered" evidence="5">
    <location>
        <begin position="600"/>
        <end position="762"/>
    </location>
</feature>
<feature type="transmembrane region" description="Helical" evidence="6">
    <location>
        <begin position="202"/>
        <end position="223"/>
    </location>
</feature>
<feature type="compositionally biased region" description="Low complexity" evidence="5">
    <location>
        <begin position="881"/>
        <end position="900"/>
    </location>
</feature>
<dbReference type="Gene3D" id="1.20.58.390">
    <property type="entry name" value="Neurotransmitter-gated ion-channel transmembrane domain"/>
    <property type="match status" value="1"/>
</dbReference>
<organism evidence="9 10">
    <name type="scientific">Tetrabaena socialis</name>
    <dbReference type="NCBI Taxonomy" id="47790"/>
    <lineage>
        <taxon>Eukaryota</taxon>
        <taxon>Viridiplantae</taxon>
        <taxon>Chlorophyta</taxon>
        <taxon>core chlorophytes</taxon>
        <taxon>Chlorophyceae</taxon>
        <taxon>CS clade</taxon>
        <taxon>Chlamydomonadales</taxon>
        <taxon>Tetrabaenaceae</taxon>
        <taxon>Tetrabaena</taxon>
    </lineage>
</organism>
<feature type="compositionally biased region" description="Polar residues" evidence="5">
    <location>
        <begin position="848"/>
        <end position="859"/>
    </location>
</feature>
<evidence type="ECO:0000256" key="5">
    <source>
        <dbReference type="SAM" id="MobiDB-lite"/>
    </source>
</evidence>
<gene>
    <name evidence="9" type="ORF">TSOC_012054</name>
</gene>
<dbReference type="Gene3D" id="2.70.170.10">
    <property type="entry name" value="Neurotransmitter-gated ion-channel ligand-binding domain"/>
    <property type="match status" value="1"/>
</dbReference>
<proteinExistence type="predicted"/>
<dbReference type="CDD" id="cd19051">
    <property type="entry name" value="LGIC_TM_cation"/>
    <property type="match status" value="1"/>
</dbReference>
<comment type="subcellular location">
    <subcellularLocation>
        <location evidence="1">Membrane</location>
        <topology evidence="1">Multi-pass membrane protein</topology>
    </subcellularLocation>
</comment>
<feature type="compositionally biased region" description="Low complexity" evidence="5">
    <location>
        <begin position="660"/>
        <end position="669"/>
    </location>
</feature>
<dbReference type="SUPFAM" id="SSF90112">
    <property type="entry name" value="Neurotransmitter-gated ion-channel transmembrane pore"/>
    <property type="match status" value="1"/>
</dbReference>
<accession>A0A2J7ZP07</accession>
<dbReference type="InterPro" id="IPR006202">
    <property type="entry name" value="Neur_chan_lig-bd"/>
</dbReference>
<feature type="compositionally biased region" description="Gly residues" evidence="5">
    <location>
        <begin position="451"/>
        <end position="465"/>
    </location>
</feature>
<protein>
    <submittedName>
        <fullName evidence="9">Neuronal acetylcholine receptor subunit alpha-10</fullName>
    </submittedName>
</protein>
<feature type="compositionally biased region" description="Pro residues" evidence="5">
    <location>
        <begin position="735"/>
        <end position="746"/>
    </location>
</feature>
<dbReference type="PANTHER" id="PTHR18945">
    <property type="entry name" value="NEUROTRANSMITTER GATED ION CHANNEL"/>
    <property type="match status" value="1"/>
</dbReference>
<dbReference type="Pfam" id="PF02932">
    <property type="entry name" value="Neur_chan_memb"/>
    <property type="match status" value="1"/>
</dbReference>
<feature type="compositionally biased region" description="Low complexity" evidence="5">
    <location>
        <begin position="524"/>
        <end position="544"/>
    </location>
</feature>
<comment type="caution">
    <text evidence="9">The sequence shown here is derived from an EMBL/GenBank/DDBJ whole genome shotgun (WGS) entry which is preliminary data.</text>
</comment>
<dbReference type="SUPFAM" id="SSF63712">
    <property type="entry name" value="Nicotinic receptor ligand binding domain-like"/>
    <property type="match status" value="1"/>
</dbReference>
<dbReference type="GO" id="GO:0004888">
    <property type="term" value="F:transmembrane signaling receptor activity"/>
    <property type="evidence" value="ECO:0007669"/>
    <property type="project" value="InterPro"/>
</dbReference>
<feature type="region of interest" description="Disordered" evidence="5">
    <location>
        <begin position="799"/>
        <end position="909"/>
    </location>
</feature>
<dbReference type="AlphaFoldDB" id="A0A2J7ZP07"/>
<feature type="region of interest" description="Disordered" evidence="5">
    <location>
        <begin position="443"/>
        <end position="497"/>
    </location>
</feature>
<evidence type="ECO:0000256" key="6">
    <source>
        <dbReference type="SAM" id="Phobius"/>
    </source>
</evidence>
<evidence type="ECO:0000313" key="9">
    <source>
        <dbReference type="EMBL" id="PNH02001.1"/>
    </source>
</evidence>
<feature type="compositionally biased region" description="Pro residues" evidence="5">
    <location>
        <begin position="670"/>
        <end position="697"/>
    </location>
</feature>
<reference evidence="9 10" key="1">
    <citation type="journal article" date="2017" name="Mol. Biol. Evol.">
        <title>The 4-celled Tetrabaena socialis nuclear genome reveals the essential components for genetic control of cell number at the origin of multicellularity in the volvocine lineage.</title>
        <authorList>
            <person name="Featherston J."/>
            <person name="Arakaki Y."/>
            <person name="Hanschen E.R."/>
            <person name="Ferris P.J."/>
            <person name="Michod R.E."/>
            <person name="Olson B.J.S.C."/>
            <person name="Nozaki H."/>
            <person name="Durand P.M."/>
        </authorList>
    </citation>
    <scope>NUCLEOTIDE SEQUENCE [LARGE SCALE GENOMIC DNA]</scope>
    <source>
        <strain evidence="9 10">NIES-571</strain>
    </source>
</reference>
<feature type="region of interest" description="Disordered" evidence="5">
    <location>
        <begin position="1013"/>
        <end position="1061"/>
    </location>
</feature>
<dbReference type="EMBL" id="PGGS01000742">
    <property type="protein sequence ID" value="PNH02001.1"/>
    <property type="molecule type" value="Genomic_DNA"/>
</dbReference>
<feature type="compositionally biased region" description="Gly residues" evidence="5">
    <location>
        <begin position="774"/>
        <end position="786"/>
    </location>
</feature>
<keyword evidence="9" id="KW-0675">Receptor</keyword>
<evidence type="ECO:0000313" key="10">
    <source>
        <dbReference type="Proteomes" id="UP000236333"/>
    </source>
</evidence>
<dbReference type="InterPro" id="IPR038050">
    <property type="entry name" value="Neuro_actylchol_rec"/>
</dbReference>
<feature type="transmembrane region" description="Helical" evidence="6">
    <location>
        <begin position="1213"/>
        <end position="1233"/>
    </location>
</feature>
<dbReference type="InterPro" id="IPR036719">
    <property type="entry name" value="Neuro-gated_channel_TM_sf"/>
</dbReference>
<keyword evidence="3 6" id="KW-1133">Transmembrane helix</keyword>
<dbReference type="GO" id="GO:0005230">
    <property type="term" value="F:extracellular ligand-gated monoatomic ion channel activity"/>
    <property type="evidence" value="ECO:0007669"/>
    <property type="project" value="InterPro"/>
</dbReference>
<feature type="domain" description="Neurotransmitter-gated ion-channel transmembrane" evidence="8">
    <location>
        <begin position="147"/>
        <end position="234"/>
    </location>
</feature>
<dbReference type="InterPro" id="IPR006029">
    <property type="entry name" value="Neurotrans-gated_channel_TM"/>
</dbReference>
<dbReference type="OrthoDB" id="5975154at2759"/>
<keyword evidence="4 6" id="KW-0472">Membrane</keyword>
<feature type="domain" description="Neurotransmitter-gated ion-channel ligand-binding" evidence="7">
    <location>
        <begin position="3"/>
        <end position="139"/>
    </location>
</feature>
<dbReference type="InterPro" id="IPR006201">
    <property type="entry name" value="Neur_channel"/>
</dbReference>
<feature type="transmembrane region" description="Helical" evidence="6">
    <location>
        <begin position="147"/>
        <end position="166"/>
    </location>
</feature>
<evidence type="ECO:0000256" key="4">
    <source>
        <dbReference type="ARBA" id="ARBA00023136"/>
    </source>
</evidence>
<evidence type="ECO:0000259" key="7">
    <source>
        <dbReference type="Pfam" id="PF02931"/>
    </source>
</evidence>
<feature type="region of interest" description="Disordered" evidence="5">
    <location>
        <begin position="770"/>
        <end position="789"/>
    </location>
</feature>
<evidence type="ECO:0000256" key="2">
    <source>
        <dbReference type="ARBA" id="ARBA00022692"/>
    </source>
</evidence>
<dbReference type="Proteomes" id="UP000236333">
    <property type="component" value="Unassembled WGS sequence"/>
</dbReference>
<feature type="compositionally biased region" description="Pro residues" evidence="5">
    <location>
        <begin position="548"/>
        <end position="558"/>
    </location>
</feature>
<dbReference type="Pfam" id="PF02931">
    <property type="entry name" value="Neur_chan_LBD"/>
    <property type="match status" value="1"/>
</dbReference>
<evidence type="ECO:0000256" key="3">
    <source>
        <dbReference type="ARBA" id="ARBA00022989"/>
    </source>
</evidence>
<sequence>MDVWYPDVTLWNSAYDLSTTLAAQALILNPSGDLYWGRNGLIVVSCNFRGLAAFPFGAVKCLLEFGTWSHGPLSVVVKEAPQGGATIAGNSMTDMRGAKAVEWKFYDVKSWVHLYPAYPCCPEESNWPVVLVDVELRRTQTLFALKILVPQVVLALVCFMTFWLSPECGERLGVAVTIPLALAVYDLLVYSTLPASDDISCIGAIGLLGFLFSVVTLAINGAVIQLYHYREPRWWMGSGTIWAIWLRFRQQRVWNLLLEVLDQLETELIKEHLKSSQLAKKERHIKGEPSKHMRQSSLMGFKTGSEAGFGDVSGNATGADDCPRERRTGGGRKQRRLSELKLTASTQDRMGSCTQLAPAASRESSSPVPRASLSLRNMRPVGMAVAAATSMSNDARARHGQPGLRAPRSVPNLLKASSASVGAVDAEVLRYSNPAFDCGGRLGEAKEVPKGEGGYDLDSGGGGDGAPSADLLGPASAPEAAVAAERAAQGGHRRSLSYGDMVAGSAPLTREVYGAPADPLPGQGASTPPLAAAPGPAPSALPAGGSPPGSPGPKPGSGPPCVGQLRPSASVQDLGPAPTIGGDASIELAIRQREHMWDDAAQPSPGLLEGYQAPAGGDAMHPQPASEADGCGSGFTGAAQPLRSTLPPPPPLLLQGGGTPSRTSSSLRLPSPPLPSDLGNPVPPAPPAPPPPPPLPSAPGAAPFVAQPPSAPQPVLQGLAAASGDGAQPAGSQLPPLPPLPPPPGALPRAHSAGPYEPCATSMGGAVEPWRAVGGSGDEPVGGGVPRAGASISAARTNWTGRAPSRLQQASGSSWLDGGGAADGGKRVLGAVAPPPPLQDASGGDPSFTMQPPTQQQQRHPLVHSHSQGHRPQWPGTLGGADAAAAAAAAPRPAAAGPPAEATPPPCHTTYDDIAAAAAIALETIEAEAAAIAAAQVAGSWPLPLPPQQQQRYLQERVSPGSGPPGRGAAAHGGTDLGGEDSGCPSPFSHVDSGLSDAPAACGPGGRYGARPARAGRGGGGDANMEGEESCPGEEANGASARRQAPSPMPWDDEPDPEPEPVLTLDAVLHVGTPELLETYLQVPGLPDGREGGGAGRKELILDSSSPDMAVVRERVANAVVVFGMEDLVLRLFPIVGRPETATAAAGGLGPSPSGGISAWQAGRGVMRGGRRMGCAVQPHQVGAKAGFHGMIGDEYNAKWRLLSAFIDANSRYLMPVMYCIGFLLIIWGKVWNNKVGLRGAGRAFV</sequence>
<feature type="compositionally biased region" description="Polar residues" evidence="5">
    <location>
        <begin position="799"/>
        <end position="814"/>
    </location>
</feature>